<evidence type="ECO:0000256" key="10">
    <source>
        <dbReference type="RuleBase" id="RU000461"/>
    </source>
</evidence>
<evidence type="ECO:0000256" key="8">
    <source>
        <dbReference type="ARBA" id="ARBA00023194"/>
    </source>
</evidence>
<keyword evidence="7 10" id="KW-0503">Monooxygenase</keyword>
<keyword evidence="4" id="KW-0521">NADP</keyword>
<dbReference type="GO" id="GO:0006707">
    <property type="term" value="P:cholesterol catabolic process"/>
    <property type="evidence" value="ECO:0007669"/>
    <property type="project" value="TreeGrafter"/>
</dbReference>
<reference evidence="11" key="1">
    <citation type="submission" date="2020-08" db="EMBL/GenBank/DDBJ databases">
        <title>A bifunctional nitrone conjugated secondary metabolite targeting the ribosome.</title>
        <authorList>
            <person name="Limbrick E.M."/>
            <person name="Graf M."/>
            <person name="Derewacz D.K."/>
            <person name="Nguyen F."/>
            <person name="Spraggins J.M."/>
            <person name="Wieland M."/>
            <person name="Ynigez-Gutierrez A.E."/>
            <person name="Reisman B.J."/>
            <person name="Zinshteyn B."/>
            <person name="McCulloch K."/>
            <person name="Iverson T.M."/>
            <person name="Green R."/>
            <person name="Wilson D.N."/>
            <person name="Bachmann B.O."/>
        </authorList>
    </citation>
    <scope>NUCLEOTIDE SEQUENCE</scope>
    <source>
        <strain evidence="11">Africana</strain>
    </source>
</reference>
<dbReference type="GO" id="GO:0008395">
    <property type="term" value="F:steroid hydroxylase activity"/>
    <property type="evidence" value="ECO:0007669"/>
    <property type="project" value="TreeGrafter"/>
</dbReference>
<keyword evidence="3 10" id="KW-0479">Metal-binding</keyword>
<proteinExistence type="inferred from homology"/>
<evidence type="ECO:0000256" key="9">
    <source>
        <dbReference type="ARBA" id="ARBA00060683"/>
    </source>
</evidence>
<dbReference type="InterPro" id="IPR017972">
    <property type="entry name" value="Cyt_P450_CS"/>
</dbReference>
<comment type="similarity">
    <text evidence="1 10">Belongs to the cytochrome P450 family.</text>
</comment>
<name>A0A7D6CEA3_9ACTN</name>
<dbReference type="GO" id="GO:0020037">
    <property type="term" value="F:heme binding"/>
    <property type="evidence" value="ECO:0007669"/>
    <property type="project" value="InterPro"/>
</dbReference>
<dbReference type="GO" id="GO:0036199">
    <property type="term" value="F:cholest-4-en-3-one 26-monooxygenase activity"/>
    <property type="evidence" value="ECO:0007669"/>
    <property type="project" value="TreeGrafter"/>
</dbReference>
<dbReference type="FunFam" id="1.10.630.10:FF:000018">
    <property type="entry name" value="Cytochrome P450 monooxygenase"/>
    <property type="match status" value="1"/>
</dbReference>
<dbReference type="GO" id="GO:0005506">
    <property type="term" value="F:iron ion binding"/>
    <property type="evidence" value="ECO:0007669"/>
    <property type="project" value="InterPro"/>
</dbReference>
<dbReference type="PROSITE" id="PS00086">
    <property type="entry name" value="CYTOCHROME_P450"/>
    <property type="match status" value="1"/>
</dbReference>
<dbReference type="EMBL" id="CP058905">
    <property type="protein sequence ID" value="QLJ99229.1"/>
    <property type="molecule type" value="Genomic_DNA"/>
</dbReference>
<evidence type="ECO:0000256" key="3">
    <source>
        <dbReference type="ARBA" id="ARBA00022723"/>
    </source>
</evidence>
<gene>
    <name evidence="11" type="ORF">HZU44_03425</name>
</gene>
<dbReference type="InterPro" id="IPR001128">
    <property type="entry name" value="Cyt_P450"/>
</dbReference>
<evidence type="ECO:0000256" key="1">
    <source>
        <dbReference type="ARBA" id="ARBA00010617"/>
    </source>
</evidence>
<keyword evidence="6 10" id="KW-0408">Iron</keyword>
<dbReference type="PRINTS" id="PR00359">
    <property type="entry name" value="BP450"/>
</dbReference>
<dbReference type="Pfam" id="PF00067">
    <property type="entry name" value="p450"/>
    <property type="match status" value="2"/>
</dbReference>
<dbReference type="GO" id="GO:0017000">
    <property type="term" value="P:antibiotic biosynthetic process"/>
    <property type="evidence" value="ECO:0007669"/>
    <property type="project" value="UniProtKB-KW"/>
</dbReference>
<dbReference type="AlphaFoldDB" id="A0A7D6CEA3"/>
<dbReference type="Gene3D" id="1.10.630.10">
    <property type="entry name" value="Cytochrome P450"/>
    <property type="match status" value="1"/>
</dbReference>
<dbReference type="SUPFAM" id="SSF48264">
    <property type="entry name" value="Cytochrome P450"/>
    <property type="match status" value="1"/>
</dbReference>
<protein>
    <submittedName>
        <fullName evidence="11">Cytochrome P450</fullName>
    </submittedName>
</protein>
<dbReference type="PRINTS" id="PR00385">
    <property type="entry name" value="P450"/>
</dbReference>
<accession>A0A7D6CEA3</accession>
<comment type="pathway">
    <text evidence="9">Antibiotic biosynthesis; mycinamicin biosynthesis.</text>
</comment>
<sequence length="437" mass="48519">MRLTRPGTFLRWLDRHGLARLGISAAARRGDAQARLFFDPAIRDDPYPFYREVREAGALVRGRLMWSTTRHDAVVAVLRGEAFSSDLESLPAPGPIAVVRRLGRSGRPIGPADPPSMLVVDPPTHTRYRRLVAKVFTPRAIEGLRPRIERHTEALLDDLAPAPGGTGTVEIIERYASLLPLTVIAEILGVPQHMRQRFLAWGEAATPTLDLGLTLRQYHHAEDAIRQLNAWLRGHFARLRADPGDDLLSRLVHLDSEGERLTEEELLATAGLLLVAGFETTVNLLGTGIYLLIRHPDQLRALRERPDGWPNAVEEILRYDSPAQTTARYCRADTEVAGVPVRAGEIVVPMMGGANRDPAVFPDPDRFDITRANARDHLSFSSGVHYCLGAALARLEGQLGLSAFFERYPDAALAAVPRRRPTRVLRGYDHLPVRLRP</sequence>
<evidence type="ECO:0000256" key="7">
    <source>
        <dbReference type="ARBA" id="ARBA00023033"/>
    </source>
</evidence>
<evidence type="ECO:0000256" key="4">
    <source>
        <dbReference type="ARBA" id="ARBA00022857"/>
    </source>
</evidence>
<evidence type="ECO:0000256" key="2">
    <source>
        <dbReference type="ARBA" id="ARBA00022617"/>
    </source>
</evidence>
<dbReference type="InterPro" id="IPR036396">
    <property type="entry name" value="Cyt_P450_sf"/>
</dbReference>
<evidence type="ECO:0000313" key="11">
    <source>
        <dbReference type="EMBL" id="QLJ99229.1"/>
    </source>
</evidence>
<keyword evidence="8" id="KW-0045">Antibiotic biosynthesis</keyword>
<dbReference type="PANTHER" id="PTHR46696:SF4">
    <property type="entry name" value="BIOTIN BIOSYNTHESIS CYTOCHROME P450"/>
    <property type="match status" value="1"/>
</dbReference>
<organism evidence="11">
    <name type="scientific">Micromonospora carbonacea</name>
    <dbReference type="NCBI Taxonomy" id="47853"/>
    <lineage>
        <taxon>Bacteria</taxon>
        <taxon>Bacillati</taxon>
        <taxon>Actinomycetota</taxon>
        <taxon>Actinomycetes</taxon>
        <taxon>Micromonosporales</taxon>
        <taxon>Micromonosporaceae</taxon>
        <taxon>Micromonospora</taxon>
    </lineage>
</organism>
<dbReference type="CDD" id="cd20625">
    <property type="entry name" value="CYP164-like"/>
    <property type="match status" value="1"/>
</dbReference>
<keyword evidence="2 10" id="KW-0349">Heme</keyword>
<evidence type="ECO:0000256" key="6">
    <source>
        <dbReference type="ARBA" id="ARBA00023004"/>
    </source>
</evidence>
<keyword evidence="5 10" id="KW-0560">Oxidoreductase</keyword>
<dbReference type="PANTHER" id="PTHR46696">
    <property type="entry name" value="P450, PUTATIVE (EUROFUNG)-RELATED"/>
    <property type="match status" value="1"/>
</dbReference>
<evidence type="ECO:0000256" key="5">
    <source>
        <dbReference type="ARBA" id="ARBA00023002"/>
    </source>
</evidence>
<dbReference type="InterPro" id="IPR002397">
    <property type="entry name" value="Cyt_P450_B"/>
</dbReference>